<keyword evidence="3" id="KW-1185">Reference proteome</keyword>
<sequence length="121" mass="13515">MSPSRRPRDTSDLFPIQVMTSIEFKSILEHKSLPKKSKVEKKTSAAVKRAAAAAAAAATTSKEADSKADSPKQKARGRAPTKDKLAKEKKGPYNGYGWIWQDDFIEYLQRGRLLWPAPWVV</sequence>
<accession>A0A3N4KR78</accession>
<proteinExistence type="predicted"/>
<dbReference type="AlphaFoldDB" id="A0A3N4KR78"/>
<feature type="compositionally biased region" description="Basic and acidic residues" evidence="1">
    <location>
        <begin position="62"/>
        <end position="72"/>
    </location>
</feature>
<feature type="compositionally biased region" description="Basic and acidic residues" evidence="1">
    <location>
        <begin position="80"/>
        <end position="89"/>
    </location>
</feature>
<protein>
    <submittedName>
        <fullName evidence="2">Uncharacterized protein</fullName>
    </submittedName>
</protein>
<evidence type="ECO:0000313" key="3">
    <source>
        <dbReference type="Proteomes" id="UP000277580"/>
    </source>
</evidence>
<dbReference type="OrthoDB" id="10624174at2759"/>
<evidence type="ECO:0000313" key="2">
    <source>
        <dbReference type="EMBL" id="RPB13010.1"/>
    </source>
</evidence>
<reference evidence="2 3" key="1">
    <citation type="journal article" date="2018" name="Nat. Ecol. Evol.">
        <title>Pezizomycetes genomes reveal the molecular basis of ectomycorrhizal truffle lifestyle.</title>
        <authorList>
            <person name="Murat C."/>
            <person name="Payen T."/>
            <person name="Noel B."/>
            <person name="Kuo A."/>
            <person name="Morin E."/>
            <person name="Chen J."/>
            <person name="Kohler A."/>
            <person name="Krizsan K."/>
            <person name="Balestrini R."/>
            <person name="Da Silva C."/>
            <person name="Montanini B."/>
            <person name="Hainaut M."/>
            <person name="Levati E."/>
            <person name="Barry K.W."/>
            <person name="Belfiori B."/>
            <person name="Cichocki N."/>
            <person name="Clum A."/>
            <person name="Dockter R.B."/>
            <person name="Fauchery L."/>
            <person name="Guy J."/>
            <person name="Iotti M."/>
            <person name="Le Tacon F."/>
            <person name="Lindquist E.A."/>
            <person name="Lipzen A."/>
            <person name="Malagnac F."/>
            <person name="Mello A."/>
            <person name="Molinier V."/>
            <person name="Miyauchi S."/>
            <person name="Poulain J."/>
            <person name="Riccioni C."/>
            <person name="Rubini A."/>
            <person name="Sitrit Y."/>
            <person name="Splivallo R."/>
            <person name="Traeger S."/>
            <person name="Wang M."/>
            <person name="Zifcakova L."/>
            <person name="Wipf D."/>
            <person name="Zambonelli A."/>
            <person name="Paolocci F."/>
            <person name="Nowrousian M."/>
            <person name="Ottonello S."/>
            <person name="Baldrian P."/>
            <person name="Spatafora J.W."/>
            <person name="Henrissat B."/>
            <person name="Nagy L.G."/>
            <person name="Aury J.M."/>
            <person name="Wincker P."/>
            <person name="Grigoriev I.V."/>
            <person name="Bonfante P."/>
            <person name="Martin F.M."/>
        </authorList>
    </citation>
    <scope>NUCLEOTIDE SEQUENCE [LARGE SCALE GENOMIC DNA]</scope>
    <source>
        <strain evidence="2 3">CCBAS932</strain>
    </source>
</reference>
<feature type="region of interest" description="Disordered" evidence="1">
    <location>
        <begin position="54"/>
        <end position="89"/>
    </location>
</feature>
<dbReference type="Proteomes" id="UP000277580">
    <property type="component" value="Unassembled WGS sequence"/>
</dbReference>
<gene>
    <name evidence="2" type="ORF">P167DRAFT_535407</name>
</gene>
<name>A0A3N4KR78_9PEZI</name>
<evidence type="ECO:0000256" key="1">
    <source>
        <dbReference type="SAM" id="MobiDB-lite"/>
    </source>
</evidence>
<dbReference type="EMBL" id="ML119125">
    <property type="protein sequence ID" value="RPB13010.1"/>
    <property type="molecule type" value="Genomic_DNA"/>
</dbReference>
<dbReference type="InParanoid" id="A0A3N4KR78"/>
<organism evidence="2 3">
    <name type="scientific">Morchella conica CCBAS932</name>
    <dbReference type="NCBI Taxonomy" id="1392247"/>
    <lineage>
        <taxon>Eukaryota</taxon>
        <taxon>Fungi</taxon>
        <taxon>Dikarya</taxon>
        <taxon>Ascomycota</taxon>
        <taxon>Pezizomycotina</taxon>
        <taxon>Pezizomycetes</taxon>
        <taxon>Pezizales</taxon>
        <taxon>Morchellaceae</taxon>
        <taxon>Morchella</taxon>
    </lineage>
</organism>